<name>A0A4Y3VSA3_9ACTN</name>
<keyword evidence="3" id="KW-1185">Reference proteome</keyword>
<dbReference type="Proteomes" id="UP000317881">
    <property type="component" value="Unassembled WGS sequence"/>
</dbReference>
<protein>
    <submittedName>
        <fullName evidence="2">Uncharacterized protein</fullName>
    </submittedName>
</protein>
<proteinExistence type="predicted"/>
<reference evidence="2 3" key="1">
    <citation type="submission" date="2019-06" db="EMBL/GenBank/DDBJ databases">
        <title>Whole genome shotgun sequence of Streptomyces spinoverrucosus NBRC 14228.</title>
        <authorList>
            <person name="Hosoyama A."/>
            <person name="Uohara A."/>
            <person name="Ohji S."/>
            <person name="Ichikawa N."/>
        </authorList>
    </citation>
    <scope>NUCLEOTIDE SEQUENCE [LARGE SCALE GENOMIC DNA]</scope>
    <source>
        <strain evidence="2 3">NBRC 14228</strain>
    </source>
</reference>
<accession>A0A4Y3VSA3</accession>
<feature type="region of interest" description="Disordered" evidence="1">
    <location>
        <begin position="78"/>
        <end position="124"/>
    </location>
</feature>
<organism evidence="2 3">
    <name type="scientific">Streptomyces spinoverrucosus</name>
    <dbReference type="NCBI Taxonomy" id="284043"/>
    <lineage>
        <taxon>Bacteria</taxon>
        <taxon>Bacillati</taxon>
        <taxon>Actinomycetota</taxon>
        <taxon>Actinomycetes</taxon>
        <taxon>Kitasatosporales</taxon>
        <taxon>Streptomycetaceae</taxon>
        <taxon>Streptomyces</taxon>
    </lineage>
</organism>
<evidence type="ECO:0000256" key="1">
    <source>
        <dbReference type="SAM" id="MobiDB-lite"/>
    </source>
</evidence>
<sequence length="124" mass="13106">MSGDAGDDRLGQLHDLAEEGHQGVGVRWVAQVGAGAERGAGVGEDDRADVAVLGTFSERVGEFADQCGRQGVAVGRGVEGERFDSPRAGAADQGHAPSRRRRRSILPEAARGTPSMKVTWRTRL</sequence>
<comment type="caution">
    <text evidence="2">The sequence shown here is derived from an EMBL/GenBank/DDBJ whole genome shotgun (WGS) entry which is preliminary data.</text>
</comment>
<dbReference type="AlphaFoldDB" id="A0A4Y3VSA3"/>
<dbReference type="EMBL" id="BJND01000056">
    <property type="protein sequence ID" value="GEC08671.1"/>
    <property type="molecule type" value="Genomic_DNA"/>
</dbReference>
<evidence type="ECO:0000313" key="3">
    <source>
        <dbReference type="Proteomes" id="UP000317881"/>
    </source>
</evidence>
<gene>
    <name evidence="2" type="ORF">SSP24_63260</name>
</gene>
<evidence type="ECO:0000313" key="2">
    <source>
        <dbReference type="EMBL" id="GEC08671.1"/>
    </source>
</evidence>